<dbReference type="PROSITE" id="PS50191">
    <property type="entry name" value="CRAL_TRIO"/>
    <property type="match status" value="1"/>
</dbReference>
<proteinExistence type="predicted"/>
<dbReference type="InterPro" id="IPR001251">
    <property type="entry name" value="CRAL-TRIO_dom"/>
</dbReference>
<dbReference type="Pfam" id="PF00650">
    <property type="entry name" value="CRAL_TRIO"/>
    <property type="match status" value="1"/>
</dbReference>
<evidence type="ECO:0000259" key="1">
    <source>
        <dbReference type="PROSITE" id="PS50191"/>
    </source>
</evidence>
<name>A0A7S1A7Z5_NOCSC</name>
<dbReference type="CDD" id="cd00170">
    <property type="entry name" value="SEC14"/>
    <property type="match status" value="1"/>
</dbReference>
<dbReference type="AlphaFoldDB" id="A0A7S1A7Z5"/>
<protein>
    <recommendedName>
        <fullName evidence="1">CRAL-TRIO domain-containing protein</fullName>
    </recommendedName>
</protein>
<organism evidence="2">
    <name type="scientific">Noctiluca scintillans</name>
    <name type="common">Sea sparkle</name>
    <name type="synonym">Red tide dinoflagellate</name>
    <dbReference type="NCBI Taxonomy" id="2966"/>
    <lineage>
        <taxon>Eukaryota</taxon>
        <taxon>Sar</taxon>
        <taxon>Alveolata</taxon>
        <taxon>Dinophyceae</taxon>
        <taxon>Noctilucales</taxon>
        <taxon>Noctilucaceae</taxon>
        <taxon>Noctiluca</taxon>
    </lineage>
</organism>
<dbReference type="SUPFAM" id="SSF52087">
    <property type="entry name" value="CRAL/TRIO domain"/>
    <property type="match status" value="1"/>
</dbReference>
<sequence>MMDHISEEKMVLWLNFLNECSWQYCEKETRRRGFFVKQVNIPDVRGVTMSMSTERRFFNALGRSSAVNEWLRPQLIGKTIVLNPPRLVKLMFNLASAFMSKKSIEKVLIHKHKVARPSRDSSQLCLCPFAELFFGGVDTNSLPSFIGGTGCSENFPERPSSVEDVPEDFPLLLAIAHMPLMTDDLVPSYSAPPASEGEVADVVPTSRQPSTGQGFFSFYSKDSQSSLLSAESRENYTQTRRTSRWCCSWRFRRDALVGM</sequence>
<gene>
    <name evidence="2" type="ORF">NSCI0253_LOCUS19930</name>
</gene>
<dbReference type="EMBL" id="HBFQ01028284">
    <property type="protein sequence ID" value="CAD8845580.1"/>
    <property type="molecule type" value="Transcribed_RNA"/>
</dbReference>
<accession>A0A7S1A7Z5</accession>
<evidence type="ECO:0000313" key="2">
    <source>
        <dbReference type="EMBL" id="CAD8845580.1"/>
    </source>
</evidence>
<feature type="domain" description="CRAL-TRIO" evidence="1">
    <location>
        <begin position="1"/>
        <end position="154"/>
    </location>
</feature>
<dbReference type="InterPro" id="IPR036865">
    <property type="entry name" value="CRAL-TRIO_dom_sf"/>
</dbReference>
<dbReference type="Gene3D" id="3.40.525.10">
    <property type="entry name" value="CRAL-TRIO lipid binding domain"/>
    <property type="match status" value="1"/>
</dbReference>
<reference evidence="2" key="1">
    <citation type="submission" date="2021-01" db="EMBL/GenBank/DDBJ databases">
        <authorList>
            <person name="Corre E."/>
            <person name="Pelletier E."/>
            <person name="Niang G."/>
            <person name="Scheremetjew M."/>
            <person name="Finn R."/>
            <person name="Kale V."/>
            <person name="Holt S."/>
            <person name="Cochrane G."/>
            <person name="Meng A."/>
            <person name="Brown T."/>
            <person name="Cohen L."/>
        </authorList>
    </citation>
    <scope>NUCLEOTIDE SEQUENCE</scope>
</reference>